<comment type="caution">
    <text evidence="1">The sequence shown here is derived from an EMBL/GenBank/DDBJ whole genome shotgun (WGS) entry which is preliminary data.</text>
</comment>
<keyword evidence="2" id="KW-1185">Reference proteome</keyword>
<evidence type="ECO:0000313" key="2">
    <source>
        <dbReference type="Proteomes" id="UP001549104"/>
    </source>
</evidence>
<name>A0ABV2K2W5_SPOPS</name>
<sequence length="54" mass="6478">MPTETTNEQFDGEYKDLQLYQMKIELIEFLDKMKSNGFLESVEFRDISNEIKQI</sequence>
<dbReference type="EMBL" id="JBEPME010000001">
    <property type="protein sequence ID" value="MET3654955.1"/>
    <property type="molecule type" value="Genomic_DNA"/>
</dbReference>
<organism evidence="1 2">
    <name type="scientific">Sporosarcina psychrophila</name>
    <name type="common">Bacillus psychrophilus</name>
    <dbReference type="NCBI Taxonomy" id="1476"/>
    <lineage>
        <taxon>Bacteria</taxon>
        <taxon>Bacillati</taxon>
        <taxon>Bacillota</taxon>
        <taxon>Bacilli</taxon>
        <taxon>Bacillales</taxon>
        <taxon>Caryophanaceae</taxon>
        <taxon>Sporosarcina</taxon>
    </lineage>
</organism>
<dbReference type="RefSeq" id="WP_156476125.1">
    <property type="nucleotide sequence ID" value="NZ_CP014616.1"/>
</dbReference>
<gene>
    <name evidence="1" type="ORF">ABIC55_000039</name>
</gene>
<accession>A0ABV2K2W5</accession>
<reference evidence="1 2" key="1">
    <citation type="submission" date="2024-06" db="EMBL/GenBank/DDBJ databases">
        <title>Sorghum-associated microbial communities from plants grown in Nebraska, USA.</title>
        <authorList>
            <person name="Schachtman D."/>
        </authorList>
    </citation>
    <scope>NUCLEOTIDE SEQUENCE [LARGE SCALE GENOMIC DNA]</scope>
    <source>
        <strain evidence="1 2">1288</strain>
    </source>
</reference>
<dbReference type="Proteomes" id="UP001549104">
    <property type="component" value="Unassembled WGS sequence"/>
</dbReference>
<protein>
    <submittedName>
        <fullName evidence="1">Uncharacterized protein</fullName>
    </submittedName>
</protein>
<evidence type="ECO:0000313" key="1">
    <source>
        <dbReference type="EMBL" id="MET3654955.1"/>
    </source>
</evidence>
<proteinExistence type="predicted"/>